<evidence type="ECO:0000313" key="3">
    <source>
        <dbReference type="RefSeq" id="XP_029638449.1"/>
    </source>
</evidence>
<name>A0A6P7SJC1_9MOLL</name>
<dbReference type="PANTHER" id="PTHR10826">
    <property type="entry name" value="COMPLEMENT COMPONENT 1"/>
    <property type="match status" value="1"/>
</dbReference>
<accession>A0A6P7SJC1</accession>
<dbReference type="Gene3D" id="3.10.280.10">
    <property type="entry name" value="Mitochondrial glycoprotein"/>
    <property type="match status" value="1"/>
</dbReference>
<dbReference type="SUPFAM" id="SSF54529">
    <property type="entry name" value="Mitochondrial glycoprotein MAM33-like"/>
    <property type="match status" value="1"/>
</dbReference>
<dbReference type="InterPro" id="IPR003428">
    <property type="entry name" value="MAM33"/>
</dbReference>
<dbReference type="GO" id="GO:0042256">
    <property type="term" value="P:cytosolic ribosome assembly"/>
    <property type="evidence" value="ECO:0007669"/>
    <property type="project" value="TreeGrafter"/>
</dbReference>
<sequence>MFSGSLIPIRLHKQGIQLTKMTSNIVRHFSSGQYWRTAFKMLEKGVGPVNVGSTSSITKVNQFCNPFFNAARFYSRFSYSTSSSSVSIFPSLTGKFISSTPRLFTSQPQLANVTSSQHYRLLHTEVDAELSRFLEKEISLGQNTKKYPAKLPVIDGFDIVTDNAKITLTKTLGNETITINLNINHSVDADEAEVVNESQDEDVTQMVSRPPFTVDINQGGTETFALQCSFPTDIDDDLAGKDDAMVDQFQIDEVTLHEGDWNDKMYSLGAETMDGNLYDLLMDMLDERGINDEFINQLMDFCTVYEHKRYLSFLNGIKRFVDKK</sequence>
<evidence type="ECO:0000313" key="2">
    <source>
        <dbReference type="Proteomes" id="UP000515154"/>
    </source>
</evidence>
<comment type="similarity">
    <text evidence="1">Belongs to the MAM33 family.</text>
</comment>
<evidence type="ECO:0000256" key="1">
    <source>
        <dbReference type="ARBA" id="ARBA00005457"/>
    </source>
</evidence>
<reference evidence="3" key="1">
    <citation type="submission" date="2025-08" db="UniProtKB">
        <authorList>
            <consortium name="RefSeq"/>
        </authorList>
    </citation>
    <scope>IDENTIFICATION</scope>
</reference>
<dbReference type="GO" id="GO:0005759">
    <property type="term" value="C:mitochondrial matrix"/>
    <property type="evidence" value="ECO:0007669"/>
    <property type="project" value="InterPro"/>
</dbReference>
<dbReference type="KEGG" id="osn:115213654"/>
<dbReference type="RefSeq" id="XP_029638449.1">
    <property type="nucleotide sequence ID" value="XM_029782589.2"/>
</dbReference>
<dbReference type="AlphaFoldDB" id="A0A6P7SJC1"/>
<proteinExistence type="inferred from homology"/>
<organism evidence="2 3">
    <name type="scientific">Octopus sinensis</name>
    <name type="common">East Asian common octopus</name>
    <dbReference type="NCBI Taxonomy" id="2607531"/>
    <lineage>
        <taxon>Eukaryota</taxon>
        <taxon>Metazoa</taxon>
        <taxon>Spiralia</taxon>
        <taxon>Lophotrochozoa</taxon>
        <taxon>Mollusca</taxon>
        <taxon>Cephalopoda</taxon>
        <taxon>Coleoidea</taxon>
        <taxon>Octopodiformes</taxon>
        <taxon>Octopoda</taxon>
        <taxon>Incirrata</taxon>
        <taxon>Octopodidae</taxon>
        <taxon>Octopus</taxon>
    </lineage>
</organism>
<protein>
    <submittedName>
        <fullName evidence="3">Complement component 1 Q subcomponent-binding protein, mitochondrial</fullName>
    </submittedName>
</protein>
<dbReference type="PANTHER" id="PTHR10826:SF1">
    <property type="entry name" value="COMPLEMENT COMPONENT 1 Q SUBCOMPONENT-BINDING PROTEIN, MITOCHONDRIAL"/>
    <property type="match status" value="1"/>
</dbReference>
<gene>
    <name evidence="3" type="primary">LOC115213654</name>
</gene>
<dbReference type="InterPro" id="IPR036561">
    <property type="entry name" value="MAM33_sf"/>
</dbReference>
<dbReference type="Proteomes" id="UP000515154">
    <property type="component" value="Linkage group LG1"/>
</dbReference>
<keyword evidence="2" id="KW-1185">Reference proteome</keyword>
<dbReference type="Pfam" id="PF02330">
    <property type="entry name" value="MAM33"/>
    <property type="match status" value="1"/>
</dbReference>